<evidence type="ECO:0000313" key="18">
    <source>
        <dbReference type="Proteomes" id="UP000078558"/>
    </source>
</evidence>
<dbReference type="UniPathway" id="UPA00694"/>
<organism evidence="16 18">
    <name type="scientific">Orrella dioscoreae</name>
    <dbReference type="NCBI Taxonomy" id="1851544"/>
    <lineage>
        <taxon>Bacteria</taxon>
        <taxon>Pseudomonadati</taxon>
        <taxon>Pseudomonadota</taxon>
        <taxon>Betaproteobacteria</taxon>
        <taxon>Burkholderiales</taxon>
        <taxon>Alcaligenaceae</taxon>
        <taxon>Orrella</taxon>
    </lineage>
</organism>
<dbReference type="Proteomes" id="UP000078558">
    <property type="component" value="Chromosome I"/>
</dbReference>
<dbReference type="NCBIfam" id="NF008330">
    <property type="entry name" value="PRK11114.2-4"/>
    <property type="match status" value="1"/>
</dbReference>
<keyword evidence="15" id="KW-0732">Signal</keyword>
<comment type="similarity">
    <text evidence="4 15">Belongs to the AcsB/BcsB family.</text>
</comment>
<dbReference type="PANTHER" id="PTHR39083">
    <property type="entry name" value="CYCLIC DI-GMP-BINDING PROTEIN"/>
    <property type="match status" value="1"/>
</dbReference>
<dbReference type="GO" id="GO:0030244">
    <property type="term" value="P:cellulose biosynthetic process"/>
    <property type="evidence" value="ECO:0007669"/>
    <property type="project" value="UniProtKB-KW"/>
</dbReference>
<evidence type="ECO:0000256" key="3">
    <source>
        <dbReference type="ARBA" id="ARBA00005186"/>
    </source>
</evidence>
<dbReference type="InterPro" id="IPR018513">
    <property type="entry name" value="Cell_synthase_bac"/>
</dbReference>
<keyword evidence="8 15" id="KW-0997">Cell inner membrane</keyword>
<evidence type="ECO:0000256" key="7">
    <source>
        <dbReference type="ARBA" id="ARBA00022475"/>
    </source>
</evidence>
<evidence type="ECO:0000256" key="9">
    <source>
        <dbReference type="ARBA" id="ARBA00022636"/>
    </source>
</evidence>
<dbReference type="PRINTS" id="PR01440">
    <property type="entry name" value="CELLSNTHASEB"/>
</dbReference>
<dbReference type="InterPro" id="IPR003920">
    <property type="entry name" value="Cell_synth_B"/>
</dbReference>
<proteinExistence type="inferred from homology"/>
<evidence type="ECO:0000256" key="8">
    <source>
        <dbReference type="ARBA" id="ARBA00022519"/>
    </source>
</evidence>
<evidence type="ECO:0000256" key="12">
    <source>
        <dbReference type="ARBA" id="ARBA00022989"/>
    </source>
</evidence>
<sequence>MIVKPHARPASPFTHTALCALVAALLGAGLAAPLGAAPAPQAQAVATPAGANAPADAAAEQPVPEPTYVIPLKDIGATTTIKLHGVDGSRTLPFNIRSDEVVTHARVKLRYTYSPALLPDLSQLNVLVNDEVAGTIELPRETAGRPQQHTVEIPPELITDFNRLRLQLIGHYTMECEDPLHSSLWTTVSNLSTLEMTVTPIGLVNDLAILPRPFFDRRDMHPLEVPIVFGATPDNGTLEAAGVVSSWLGALAGYRKATFPASVADLPQSGHAIVLAIGSAMADTLGLPAASGPTLTVLPNPNDPNGKLLVLSGRDAGEVKVAATALATASQTLTGPSASVGNLAEQAPRQPYDAPRWVRSDRPTTFGELIAAQEDLNVTGYNPETINLDLRVPPDLFGWHAKPVPVDLKYRYTPQPTSVNSSLLVSVSDQYLQSMPLLPIERLVNPEVWQSRVQDEMLPLRADVDIPLDKVLGRSQLQLRYMYDYIKQGECRDIIIDNTRGAIEPESTIDISAYPHFMAMPDLRAFEQLGFPFTRLADLAETAVVLPNNAGAAEYSAYLALMGHVGEATGYPATRVTVARADQVDSVSDKDLLVIASGDQPLLKNWVQSLPASVSASGKRFKTSDVVYRSLGWRNPDPRLNAAPANGEIAYASTGASAIYAGFESPLQSGRSVVLVAASEPAQLNVALDALFGGEGYERPIQGSLAVIRDKQVDPLVAEHSYYLGQLDFLKRLYWQVSPTLERFPLAAFLFSLLLLVVLAGLLGRGIRRLVRGREPRG</sequence>
<dbReference type="OrthoDB" id="9806702at2"/>
<keyword evidence="9 15" id="KW-0973">c-di-GMP</keyword>
<keyword evidence="12 15" id="KW-1133">Transmembrane helix</keyword>
<evidence type="ECO:0000313" key="17">
    <source>
        <dbReference type="EMBL" id="SOE50265.1"/>
    </source>
</evidence>
<accession>A0A1C3JZN4</accession>
<dbReference type="KEGG" id="odi:ODI_R2612"/>
<dbReference type="NCBIfam" id="NF008323">
    <property type="entry name" value="PRK11114.1-1"/>
    <property type="match status" value="1"/>
</dbReference>
<keyword evidence="11 15" id="KW-0135">Cellulose biosynthesis</keyword>
<comment type="subunit">
    <text evidence="5 15">Tightly associated with the cellulose synthase catalytic subunit.</text>
</comment>
<evidence type="ECO:0000256" key="15">
    <source>
        <dbReference type="RuleBase" id="RU365021"/>
    </source>
</evidence>
<feature type="chain" id="PRO_5015062520" description="Cyclic di-GMP-binding protein" evidence="15">
    <location>
        <begin position="37"/>
        <end position="778"/>
    </location>
</feature>
<evidence type="ECO:0000256" key="6">
    <source>
        <dbReference type="ARBA" id="ARBA00021844"/>
    </source>
</evidence>
<dbReference type="EMBL" id="LT907988">
    <property type="protein sequence ID" value="SOE50265.1"/>
    <property type="molecule type" value="Genomic_DNA"/>
</dbReference>
<evidence type="ECO:0000256" key="14">
    <source>
        <dbReference type="ARBA" id="ARBA00033444"/>
    </source>
</evidence>
<dbReference type="GO" id="GO:0005886">
    <property type="term" value="C:plasma membrane"/>
    <property type="evidence" value="ECO:0007669"/>
    <property type="project" value="UniProtKB-SubCell"/>
</dbReference>
<keyword evidence="13 15" id="KW-0472">Membrane</keyword>
<keyword evidence="18" id="KW-1185">Reference proteome</keyword>
<dbReference type="EMBL" id="FLRC01000011">
    <property type="protein sequence ID" value="SBT24615.1"/>
    <property type="molecule type" value="Genomic_DNA"/>
</dbReference>
<dbReference type="RefSeq" id="WP_067751075.1">
    <property type="nucleotide sequence ID" value="NZ_LT907988.1"/>
</dbReference>
<dbReference type="AlphaFoldDB" id="A0A1C3JZN4"/>
<dbReference type="PANTHER" id="PTHR39083:SF1">
    <property type="entry name" value="CYCLIC DI-GMP-BINDING PROTEIN"/>
    <property type="match status" value="1"/>
</dbReference>
<comment type="pathway">
    <text evidence="3 15">Glycan metabolism; bacterial cellulose biosynthesis.</text>
</comment>
<reference evidence="16 18" key="1">
    <citation type="submission" date="2016-06" db="EMBL/GenBank/DDBJ databases">
        <authorList>
            <person name="Kjaerup R.B."/>
            <person name="Dalgaard T.S."/>
            <person name="Juul-Madsen H.R."/>
        </authorList>
    </citation>
    <scope>NUCLEOTIDE SEQUENCE [LARGE SCALE GENOMIC DNA]</scope>
    <source>
        <strain evidence="16">Orrdi1</strain>
    </source>
</reference>
<protein>
    <recommendedName>
        <fullName evidence="6 15">Cyclic di-GMP-binding protein</fullName>
    </recommendedName>
    <alternativeName>
        <fullName evidence="14 15">Cellulose synthase regulatory subunit</fullName>
    </alternativeName>
</protein>
<keyword evidence="10 15" id="KW-0812">Transmembrane</keyword>
<comment type="function">
    <text evidence="1 15">Binds the cellulose synthase activator, bis-(3'-5') cyclic diguanylic acid (c-di-GMP).</text>
</comment>
<evidence type="ECO:0000256" key="2">
    <source>
        <dbReference type="ARBA" id="ARBA00004377"/>
    </source>
</evidence>
<gene>
    <name evidence="16" type="ORF">ODI_02685</name>
    <name evidence="17" type="ORF">ODI_R2612</name>
</gene>
<evidence type="ECO:0000313" key="16">
    <source>
        <dbReference type="EMBL" id="SBT24615.1"/>
    </source>
</evidence>
<feature type="transmembrane region" description="Helical" evidence="15">
    <location>
        <begin position="744"/>
        <end position="764"/>
    </location>
</feature>
<evidence type="ECO:0000256" key="10">
    <source>
        <dbReference type="ARBA" id="ARBA00022692"/>
    </source>
</evidence>
<feature type="signal peptide" evidence="15">
    <location>
        <begin position="1"/>
        <end position="36"/>
    </location>
</feature>
<name>A0A1C3JZN4_9BURK</name>
<evidence type="ECO:0000256" key="4">
    <source>
        <dbReference type="ARBA" id="ARBA00010714"/>
    </source>
</evidence>
<keyword evidence="7 15" id="KW-1003">Cell membrane</keyword>
<comment type="subcellular location">
    <subcellularLocation>
        <location evidence="2">Cell inner membrane</location>
        <topology evidence="2">Single-pass membrane protein</topology>
    </subcellularLocation>
</comment>
<evidence type="ECO:0000256" key="13">
    <source>
        <dbReference type="ARBA" id="ARBA00023136"/>
    </source>
</evidence>
<evidence type="ECO:0000256" key="11">
    <source>
        <dbReference type="ARBA" id="ARBA00022916"/>
    </source>
</evidence>
<evidence type="ECO:0000256" key="5">
    <source>
        <dbReference type="ARBA" id="ARBA00011437"/>
    </source>
</evidence>
<reference evidence="17 18" key="2">
    <citation type="submission" date="2017-08" db="EMBL/GenBank/DDBJ databases">
        <authorList>
            <person name="de Groot N.N."/>
        </authorList>
    </citation>
    <scope>NUCLEOTIDE SEQUENCE [LARGE SCALE GENOMIC DNA]</scope>
    <source>
        <strain evidence="17">Orrdi1</strain>
    </source>
</reference>
<evidence type="ECO:0000256" key="1">
    <source>
        <dbReference type="ARBA" id="ARBA00002057"/>
    </source>
</evidence>
<dbReference type="GO" id="GO:0006011">
    <property type="term" value="P:UDP-alpha-D-glucose metabolic process"/>
    <property type="evidence" value="ECO:0007669"/>
    <property type="project" value="InterPro"/>
</dbReference>
<dbReference type="Pfam" id="PF03170">
    <property type="entry name" value="BcsB"/>
    <property type="match status" value="1"/>
</dbReference>
<dbReference type="STRING" id="1851544.ODI_02685"/>
<dbReference type="Gene3D" id="2.60.120.260">
    <property type="entry name" value="Galactose-binding domain-like"/>
    <property type="match status" value="2"/>
</dbReference>